<dbReference type="InterPro" id="IPR014017">
    <property type="entry name" value="DNA_helicase_UvrD-like_C"/>
</dbReference>
<keyword evidence="4 11" id="KW-0347">Helicase</keyword>
<keyword evidence="5 11" id="KW-0067">ATP-binding</keyword>
<dbReference type="GO" id="GO:0043138">
    <property type="term" value="F:3'-5' DNA helicase activity"/>
    <property type="evidence" value="ECO:0007669"/>
    <property type="project" value="UniProtKB-EC"/>
</dbReference>
<keyword evidence="7" id="KW-0413">Isomerase</keyword>
<comment type="catalytic activity">
    <reaction evidence="10">
        <text>ATP + H2O = ADP + phosphate + H(+)</text>
        <dbReference type="Rhea" id="RHEA:13065"/>
        <dbReference type="ChEBI" id="CHEBI:15377"/>
        <dbReference type="ChEBI" id="CHEBI:15378"/>
        <dbReference type="ChEBI" id="CHEBI:30616"/>
        <dbReference type="ChEBI" id="CHEBI:43474"/>
        <dbReference type="ChEBI" id="CHEBI:456216"/>
        <dbReference type="EC" id="5.6.2.4"/>
    </reaction>
</comment>
<dbReference type="PROSITE" id="PS51217">
    <property type="entry name" value="UVRD_HELICASE_CTER"/>
    <property type="match status" value="1"/>
</dbReference>
<keyword evidence="2 11" id="KW-0547">Nucleotide-binding</keyword>
<evidence type="ECO:0000256" key="8">
    <source>
        <dbReference type="ARBA" id="ARBA00034617"/>
    </source>
</evidence>
<evidence type="ECO:0000313" key="16">
    <source>
        <dbReference type="Proteomes" id="UP000009170"/>
    </source>
</evidence>
<evidence type="ECO:0000256" key="9">
    <source>
        <dbReference type="ARBA" id="ARBA00034808"/>
    </source>
</evidence>
<dbReference type="PANTHER" id="PTHR11070">
    <property type="entry name" value="UVRD / RECB / PCRA DNA HELICASE FAMILY MEMBER"/>
    <property type="match status" value="1"/>
</dbReference>
<evidence type="ECO:0000259" key="14">
    <source>
        <dbReference type="PROSITE" id="PS51217"/>
    </source>
</evidence>
<name>A0A090N3F0_OSTTA</name>
<dbReference type="KEGG" id="ota:OT_ostta05g02640"/>
<dbReference type="PROSITE" id="PS51198">
    <property type="entry name" value="UVRD_HELICASE_ATP_BIND"/>
    <property type="match status" value="1"/>
</dbReference>
<dbReference type="CDD" id="cd17932">
    <property type="entry name" value="DEXQc_UvrD"/>
    <property type="match status" value="1"/>
</dbReference>
<dbReference type="Gene3D" id="1.10.10.160">
    <property type="match status" value="1"/>
</dbReference>
<dbReference type="Pfam" id="PF13361">
    <property type="entry name" value="UvrD_C"/>
    <property type="match status" value="1"/>
</dbReference>
<keyword evidence="16" id="KW-1185">Reference proteome</keyword>
<dbReference type="GO" id="GO:0000725">
    <property type="term" value="P:recombinational repair"/>
    <property type="evidence" value="ECO:0007669"/>
    <property type="project" value="TreeGrafter"/>
</dbReference>
<dbReference type="InterPro" id="IPR014016">
    <property type="entry name" value="UvrD-like_ATP-bd"/>
</dbReference>
<dbReference type="STRING" id="70448.A0A090N3F0"/>
<reference evidence="15 16" key="2">
    <citation type="journal article" date="2014" name="BMC Genomics">
        <title>An improved genome of the model marine alga Ostreococcus tauri unfolds by assessing Illumina de novo assemblies.</title>
        <authorList>
            <person name="Blanc-Mathieu R."/>
            <person name="Verhelst B."/>
            <person name="Derelle E."/>
            <person name="Rombauts S."/>
            <person name="Bouget F.Y."/>
            <person name="Carre I."/>
            <person name="Chateau A."/>
            <person name="Eyre-Walker A."/>
            <person name="Grimsley N."/>
            <person name="Moreau H."/>
            <person name="Piegu B."/>
            <person name="Rivals E."/>
            <person name="Schackwitz W."/>
            <person name="Van de Peer Y."/>
            <person name="Piganeau G."/>
        </authorList>
    </citation>
    <scope>NUCLEOTIDE SEQUENCE [LARGE SCALE GENOMIC DNA]</scope>
    <source>
        <strain evidence="16">OTTH 0595 / CCAP 157/2 / RCC745</strain>
    </source>
</reference>
<dbReference type="Gene3D" id="1.10.486.10">
    <property type="entry name" value="PCRA, domain 4"/>
    <property type="match status" value="1"/>
</dbReference>
<evidence type="ECO:0000256" key="2">
    <source>
        <dbReference type="ARBA" id="ARBA00022741"/>
    </source>
</evidence>
<feature type="domain" description="UvrD-like helicase ATP-binding" evidence="13">
    <location>
        <begin position="62"/>
        <end position="359"/>
    </location>
</feature>
<dbReference type="CDD" id="cd18807">
    <property type="entry name" value="SF1_C_UvrD"/>
    <property type="match status" value="1"/>
</dbReference>
<keyword evidence="6" id="KW-0238">DNA-binding</keyword>
<dbReference type="Gene3D" id="3.40.50.300">
    <property type="entry name" value="P-loop containing nucleotide triphosphate hydrolases"/>
    <property type="match status" value="2"/>
</dbReference>
<evidence type="ECO:0000256" key="10">
    <source>
        <dbReference type="ARBA" id="ARBA00048988"/>
    </source>
</evidence>
<feature type="compositionally biased region" description="Basic residues" evidence="12">
    <location>
        <begin position="835"/>
        <end position="850"/>
    </location>
</feature>
<dbReference type="InterPro" id="IPR013986">
    <property type="entry name" value="DExx_box_DNA_helicase_dom_sf"/>
</dbReference>
<evidence type="ECO:0000256" key="6">
    <source>
        <dbReference type="ARBA" id="ARBA00023125"/>
    </source>
</evidence>
<dbReference type="InterPro" id="IPR000212">
    <property type="entry name" value="DNA_helicase_UvrD/REP"/>
</dbReference>
<dbReference type="GeneID" id="9834588"/>
<keyword evidence="3 11" id="KW-0378">Hydrolase</keyword>
<protein>
    <recommendedName>
        <fullName evidence="9">DNA 3'-5' helicase</fullName>
        <ecNumber evidence="9">5.6.2.4</ecNumber>
    </recommendedName>
</protein>
<gene>
    <name evidence="15" type="ORF">OT_ostta05g02640</name>
</gene>
<sequence>MAHRARLARALDGTRRRAAFERGDARASGSVVRRWRTGATARDDAWGGRGVSAEALEPVHVRGLNDAQRAAVLAPVGATRVLAGPGSGKTHVLIGRVAHLIHEEKTPPREILCITFTNKAAKELRERLRDKIGEVAAKEITAGTFHSVAARMLRRHGERIPGIGRTGEFTIYDADDSKQIVQSVLVNKFGESKKTAQPGPMRNWISTAKSCVKHSVGLRGSQMLRALEDAKKPIPPMSQQRFVELYDEYEDGLRQANAFDFDDLLSATVAMLEMCPDVRAYYERRWSQVLVDEFQDTSTTQYELIRKLSQPQGSVFVVGDADQAIYGWRGAEVANIRTQFDQDFKEVQTHMLTTNYRSTSTIVEAAQAVIKESSFPSPLDLVAHTPGGRDVAIVEANDDREEAEFIALEARKLVQDSDLRYSDVAVLYRTNSQARVLEEAFIRAGVPHTVVGDTSFYSRKEIKDMIAYLRIVSNSSDTVSLNRIINTPTRGIGNSTIEKLNAWLKTLPKKDGLSPSIGDALLRGAWKTNPGEQSELLPSADEMGLTARARTAVLNFVELMRACQQTAMNATPGELLEDVIKRTGYETMVLDADDGVDRWAFVQELINLAKEPPRDVDETIQDRVGLEALGAFLEGVSLLTSAETDDVTGGDKAKLMTMHASKGLEFDTVFIAGVEDGLIPFIRNGDSDDDQDEEVRLFYVGITRAKRKLMLCHARERRRFGQSPQAARRSFLLDSISATLTGTKKPERPVTLHGGVSARARNGTGMLEKGKADWSARVTVDLPPPTRKREGTTRDRIVKSRDLIKKVTGADAVVPLPLRKAQAASESSSGSSARAKPKRAARHVKKSPDE</sequence>
<evidence type="ECO:0000256" key="3">
    <source>
        <dbReference type="ARBA" id="ARBA00022801"/>
    </source>
</evidence>
<reference evidence="16" key="1">
    <citation type="journal article" date="2006" name="Proc. Natl. Acad. Sci. U.S.A.">
        <title>Genome analysis of the smallest free-living eukaryote Ostreococcus tauri unveils many unique features.</title>
        <authorList>
            <person name="Derelle E."/>
            <person name="Ferraz C."/>
            <person name="Rombauts S."/>
            <person name="Rouze P."/>
            <person name="Worden A.Z."/>
            <person name="Robbens S."/>
            <person name="Partensky F."/>
            <person name="Degroeve S."/>
            <person name="Echeynie S."/>
            <person name="Cooke R."/>
            <person name="Saeys Y."/>
            <person name="Wuyts J."/>
            <person name="Jabbari K."/>
            <person name="Bowler C."/>
            <person name="Panaud O."/>
            <person name="Piegu B."/>
            <person name="Ball S.G."/>
            <person name="Ral J.-P."/>
            <person name="Bouget F.-Y."/>
            <person name="Piganeau G."/>
            <person name="De Baets B."/>
            <person name="Picard A."/>
            <person name="Delseny M."/>
            <person name="Demaille J."/>
            <person name="Van de Peer Y."/>
            <person name="Moreau H."/>
        </authorList>
    </citation>
    <scope>NUCLEOTIDE SEQUENCE [LARGE SCALE GENOMIC DNA]</scope>
    <source>
        <strain evidence="16">OTTH 0595 / CCAP 157/2 / RCC745</strain>
    </source>
</reference>
<dbReference type="AlphaFoldDB" id="A0A090N3F0"/>
<dbReference type="InParanoid" id="A0A090N3F0"/>
<evidence type="ECO:0000256" key="11">
    <source>
        <dbReference type="PROSITE-ProRule" id="PRU00560"/>
    </source>
</evidence>
<dbReference type="GO" id="GO:0005524">
    <property type="term" value="F:ATP binding"/>
    <property type="evidence" value="ECO:0007669"/>
    <property type="project" value="UniProtKB-UniRule"/>
</dbReference>
<dbReference type="RefSeq" id="XP_003079372.2">
    <property type="nucleotide sequence ID" value="XM_003079324.2"/>
</dbReference>
<dbReference type="GO" id="GO:0003677">
    <property type="term" value="F:DNA binding"/>
    <property type="evidence" value="ECO:0007669"/>
    <property type="project" value="UniProtKB-KW"/>
</dbReference>
<organism evidence="15 16">
    <name type="scientific">Ostreococcus tauri</name>
    <name type="common">Marine green alga</name>
    <dbReference type="NCBI Taxonomy" id="70448"/>
    <lineage>
        <taxon>Eukaryota</taxon>
        <taxon>Viridiplantae</taxon>
        <taxon>Chlorophyta</taxon>
        <taxon>Mamiellophyceae</taxon>
        <taxon>Mamiellales</taxon>
        <taxon>Bathycoccaceae</taxon>
        <taxon>Ostreococcus</taxon>
    </lineage>
</organism>
<dbReference type="Proteomes" id="UP000009170">
    <property type="component" value="Unassembled WGS sequence"/>
</dbReference>
<dbReference type="Pfam" id="PF00580">
    <property type="entry name" value="UvrD-helicase"/>
    <property type="match status" value="1"/>
</dbReference>
<dbReference type="FunCoup" id="A0A090N3F0">
    <property type="interactions" value="433"/>
</dbReference>
<dbReference type="SUPFAM" id="SSF52540">
    <property type="entry name" value="P-loop containing nucleoside triphosphate hydrolases"/>
    <property type="match status" value="1"/>
</dbReference>
<dbReference type="InterPro" id="IPR027417">
    <property type="entry name" value="P-loop_NTPase"/>
</dbReference>
<evidence type="ECO:0000256" key="7">
    <source>
        <dbReference type="ARBA" id="ARBA00023235"/>
    </source>
</evidence>
<comment type="catalytic activity">
    <reaction evidence="8">
        <text>Couples ATP hydrolysis with the unwinding of duplex DNA by translocating in the 3'-5' direction.</text>
        <dbReference type="EC" id="5.6.2.4"/>
    </reaction>
</comment>
<evidence type="ECO:0000256" key="1">
    <source>
        <dbReference type="ARBA" id="ARBA00009922"/>
    </source>
</evidence>
<feature type="compositionally biased region" description="Low complexity" evidence="12">
    <location>
        <begin position="820"/>
        <end position="834"/>
    </location>
</feature>
<dbReference type="PANTHER" id="PTHR11070:SF2">
    <property type="entry name" value="ATP-DEPENDENT DNA HELICASE SRS2"/>
    <property type="match status" value="1"/>
</dbReference>
<dbReference type="EMBL" id="CAID01000005">
    <property type="protein sequence ID" value="CEF98003.1"/>
    <property type="molecule type" value="Genomic_DNA"/>
</dbReference>
<comment type="caution">
    <text evidence="15">The sequence shown here is derived from an EMBL/GenBank/DDBJ whole genome shotgun (WGS) entry which is preliminary data.</text>
</comment>
<feature type="domain" description="UvrD-like helicase C-terminal" evidence="14">
    <location>
        <begin position="360"/>
        <end position="663"/>
    </location>
</feature>
<dbReference type="EC" id="5.6.2.4" evidence="9"/>
<dbReference type="GO" id="GO:0005634">
    <property type="term" value="C:nucleus"/>
    <property type="evidence" value="ECO:0007669"/>
    <property type="project" value="TreeGrafter"/>
</dbReference>
<evidence type="ECO:0000259" key="13">
    <source>
        <dbReference type="PROSITE" id="PS51198"/>
    </source>
</evidence>
<proteinExistence type="inferred from homology"/>
<dbReference type="GO" id="GO:0016787">
    <property type="term" value="F:hydrolase activity"/>
    <property type="evidence" value="ECO:0007669"/>
    <property type="project" value="UniProtKB-UniRule"/>
</dbReference>
<comment type="similarity">
    <text evidence="1">Belongs to the helicase family. UvrD subfamily.</text>
</comment>
<evidence type="ECO:0000256" key="12">
    <source>
        <dbReference type="SAM" id="MobiDB-lite"/>
    </source>
</evidence>
<evidence type="ECO:0000313" key="15">
    <source>
        <dbReference type="EMBL" id="CEF98003.1"/>
    </source>
</evidence>
<evidence type="ECO:0000256" key="4">
    <source>
        <dbReference type="ARBA" id="ARBA00022806"/>
    </source>
</evidence>
<accession>A0A090N3F0</accession>
<dbReference type="OrthoDB" id="542744at2759"/>
<evidence type="ECO:0000256" key="5">
    <source>
        <dbReference type="ARBA" id="ARBA00022840"/>
    </source>
</evidence>
<feature type="region of interest" description="Disordered" evidence="12">
    <location>
        <begin position="820"/>
        <end position="850"/>
    </location>
</feature>
<feature type="binding site" evidence="11">
    <location>
        <begin position="83"/>
        <end position="90"/>
    </location>
    <ligand>
        <name>ATP</name>
        <dbReference type="ChEBI" id="CHEBI:30616"/>
    </ligand>
</feature>